<evidence type="ECO:0000313" key="3">
    <source>
        <dbReference type="Proteomes" id="UP000499080"/>
    </source>
</evidence>
<feature type="region of interest" description="Disordered" evidence="1">
    <location>
        <begin position="1"/>
        <end position="25"/>
    </location>
</feature>
<dbReference type="Proteomes" id="UP000499080">
    <property type="component" value="Unassembled WGS sequence"/>
</dbReference>
<name>A0A4Y2AIF4_ARAVE</name>
<feature type="compositionally biased region" description="Basic and acidic residues" evidence="1">
    <location>
        <begin position="91"/>
        <end position="109"/>
    </location>
</feature>
<organism evidence="2 3">
    <name type="scientific">Araneus ventricosus</name>
    <name type="common">Orbweaver spider</name>
    <name type="synonym">Epeira ventricosa</name>
    <dbReference type="NCBI Taxonomy" id="182803"/>
    <lineage>
        <taxon>Eukaryota</taxon>
        <taxon>Metazoa</taxon>
        <taxon>Ecdysozoa</taxon>
        <taxon>Arthropoda</taxon>
        <taxon>Chelicerata</taxon>
        <taxon>Arachnida</taxon>
        <taxon>Araneae</taxon>
        <taxon>Araneomorphae</taxon>
        <taxon>Entelegynae</taxon>
        <taxon>Araneoidea</taxon>
        <taxon>Araneidae</taxon>
        <taxon>Araneus</taxon>
    </lineage>
</organism>
<feature type="region of interest" description="Disordered" evidence="1">
    <location>
        <begin position="91"/>
        <end position="110"/>
    </location>
</feature>
<dbReference type="OrthoDB" id="6437498at2759"/>
<protein>
    <submittedName>
        <fullName evidence="2">Uncharacterized protein</fullName>
    </submittedName>
</protein>
<reference evidence="2 3" key="1">
    <citation type="journal article" date="2019" name="Sci. Rep.">
        <title>Orb-weaving spider Araneus ventricosus genome elucidates the spidroin gene catalogue.</title>
        <authorList>
            <person name="Kono N."/>
            <person name="Nakamura H."/>
            <person name="Ohtoshi R."/>
            <person name="Moran D.A.P."/>
            <person name="Shinohara A."/>
            <person name="Yoshida Y."/>
            <person name="Fujiwara M."/>
            <person name="Mori M."/>
            <person name="Tomita M."/>
            <person name="Arakawa K."/>
        </authorList>
    </citation>
    <scope>NUCLEOTIDE SEQUENCE [LARGE SCALE GENOMIC DNA]</scope>
</reference>
<proteinExistence type="predicted"/>
<dbReference type="AlphaFoldDB" id="A0A4Y2AIF4"/>
<evidence type="ECO:0000256" key="1">
    <source>
        <dbReference type="SAM" id="MobiDB-lite"/>
    </source>
</evidence>
<keyword evidence="3" id="KW-1185">Reference proteome</keyword>
<feature type="compositionally biased region" description="Basic and acidic residues" evidence="1">
    <location>
        <begin position="1"/>
        <end position="13"/>
    </location>
</feature>
<evidence type="ECO:0000313" key="2">
    <source>
        <dbReference type="EMBL" id="GBL78975.1"/>
    </source>
</evidence>
<comment type="caution">
    <text evidence="2">The sequence shown here is derived from an EMBL/GenBank/DDBJ whole genome shotgun (WGS) entry which is preliminary data.</text>
</comment>
<sequence>MARKSLAAEKDEMGGTSGWKTTYSPPNDQLSLKGIGLRLVCGYFLTARKQNPSGGSSFRRQHKKNDIFSAHNPLCVGKEIFLRIKKHSGKGSKEKNQWENNEEPSKQGTEKALASAGEVFQVKKTCRSFYPFLRVAKAYSGRIVFLTEGSLVELPFCRNYSWKKRNSPPLSHSYFTRFFIRPLLRPFISPLPNDAKTDDILFLSDLNNSKVVTCSKSIRRYSFFHYPDRYIRSRLL</sequence>
<gene>
    <name evidence="2" type="ORF">AVEN_48938_1</name>
</gene>
<dbReference type="EMBL" id="BGPR01000017">
    <property type="protein sequence ID" value="GBL78975.1"/>
    <property type="molecule type" value="Genomic_DNA"/>
</dbReference>
<accession>A0A4Y2AIF4</accession>